<dbReference type="Pfam" id="PF00612">
    <property type="entry name" value="IQ"/>
    <property type="match status" value="3"/>
</dbReference>
<dbReference type="InterPro" id="IPR011009">
    <property type="entry name" value="Kinase-like_dom_sf"/>
</dbReference>
<evidence type="ECO:0000256" key="17">
    <source>
        <dbReference type="ARBA" id="ARBA00023212"/>
    </source>
</evidence>
<dbReference type="InterPro" id="IPR000048">
    <property type="entry name" value="IQ_motif_EF-hand-BS"/>
</dbReference>
<dbReference type="Gene3D" id="1.10.510.10">
    <property type="entry name" value="Transferase(Phosphotransferase) domain 1"/>
    <property type="match status" value="1"/>
</dbReference>
<gene>
    <name evidence="28" type="ORF">PIBRA_LOCUS7640</name>
</gene>
<feature type="compositionally biased region" description="Low complexity" evidence="25">
    <location>
        <begin position="1391"/>
        <end position="1402"/>
    </location>
</feature>
<dbReference type="GO" id="GO:0005524">
    <property type="term" value="F:ATP binding"/>
    <property type="evidence" value="ECO:0007669"/>
    <property type="project" value="UniProtKB-UniRule"/>
</dbReference>
<evidence type="ECO:0000256" key="13">
    <source>
        <dbReference type="ARBA" id="ARBA00022840"/>
    </source>
</evidence>
<feature type="domain" description="Protein kinase" evidence="26">
    <location>
        <begin position="26"/>
        <end position="293"/>
    </location>
</feature>
<dbReference type="SUPFAM" id="SSF47220">
    <property type="entry name" value="alpha-catenin/vinculin-like"/>
    <property type="match status" value="3"/>
</dbReference>
<keyword evidence="9" id="KW-0808">Transferase</keyword>
<evidence type="ECO:0000256" key="3">
    <source>
        <dbReference type="ARBA" id="ARBA00006998"/>
    </source>
</evidence>
<comment type="similarity">
    <text evidence="4">Belongs to the vinculin/alpha-catenin family.</text>
</comment>
<sequence length="2193" mass="246982">MRSDMAYRGLSQYVELDRAADPSDQYTLQDLIGEGTYGEVYSARDKKSGKRVAVKILENIAENIEEIEEEFLVFRDLSSHPNIPEFFGLFLKRGISSEDDQIWFVMELCTGGSVTDLSAGMRARASSLTEPQLAYVLRGTVRALTHLHAHRCMHRDVKGHNILLTENAEVKLVDFGVSSHLAATIARRNTSVGTPYWMAPEVIACEQQLDQSYDCRCDVWSVGITAIELAEGEPPLSGLHPMRALFQIPRNPPPSLSHPEHFSPQLTDFISECLVKDMNQRPFARELLEHPLLLAVSSFEDNIRKELQAEIKRQRAEGRNCRAPEATTKRGKLKSHRKAKAEKMYTDDLATLEVLTEEAIVEQLQKRYAQNQIYTYIGDILVAVNPFTDVGIYTIRTQELYQGRCRSDNPPHIYAVADAAHQALMHQKQNQAIVISGESGAGKTESANLILKQLVYLSKTQSGNLQDKILQVNPIMEAFGNARTGINANSSRFGKYLDLNMMKVGKISGARISVYLLEQSRVVHQALGESNFHVFYYLYDGLESEGRWRKFYLDEQLKSRHRYLQPLSVTHREHNVYRWRQLNQAFKVVGFHEEEVQVLYKMLAAILHLGDIEFAETAEDNSDNRATIIDTAPLHRASCLLGVETVDLRDCLTSSSVVTRGETINRYCSPVESAVARDATARGLYARAFDRIVERINALLTHNRPQSIDELSIGILDIFGFENFTRNSFEQLCINVANEQIQYYFNQHIFTWEQQEYMAEGVPVDLVEFSDNRPVLDMLLSRPMGLLALLDEESRFPRSTDRSLIEKFHRNIKSKFYVRPKSDAICFAIHHFAGRVVYQADGFLEKNRNFLPPEVVQLMRQSQYDVIRFLFQCPITKTGNLYSPLQGDLDSRTLDGPTSGDFRDRFNSRGLASQSRAQQTVATYFRYSLMELLQKMVSGTPQFVRCLKPNDSRSPKHFDSAKILKQLRYTGVLETIRIRQNGFSHRLAYEEFIKRYGFLAFSYNEEVKPNRDSCRLLLIRLRMDGWALGKSKVFLKYYHVETLARIYEEQIKKVVLVQAQVRGWLARQRYQRLRAQMAISALTLQRHVRGWLTRKRLEKERQKLLAREFQREQDKSRKQERGLLNKNKAMMKAKVLKQMTSEENNNVNNKENISDKAAVVIQSYYRGYNTRRKLKKGQAPPPPNHAPPAPPTQKLSNHSVQERAAQLQIFAERIHNRNQEIHKNLRRNKSGIHLSDIRKPPEDYRPPPGFTLVPAIIRGQPSHLEIDSSRLSRSSNHSNAEDRPLQSNHNRQFSSNRQCGGLVSNKIIELVKKSQKSEPPPRQVYSPAYDPESDLRKILRNSPEMLAKPIFSSDDDYGPFRFKQLLRPTVGPTESLRKRKVKNSGQNPWLSDSSQDSNSSKDLYNKRRPQIKVRVYTQTYVYRGRVARRAPRENCEPGARAVAPAHAPAMAADDSPDFEAYLSKIKTHSIEKTLLPLIKQISSLVTTRGDAAGGAAVQRVGAAVACAVERFVAVGETIADDNPDVRHSMVLACKEARSAGRAIERVCSGTDGAGMVSAARALLAAVTRVLLLADMVVVRQLLLAKDKVARSLDRLESVSNFAEFVRAFTEFGGSMVELARLTAERRADLRDERRRAQVAAARNVLERSTLMLLTSSKTCLRHPGSASARENRDTVFCQMRRAMDLIHYVVRDGLPGHEEQSQEAAQWEAGTALGALRGLTTQVRAARARGGADGSRRRALAATLRALVERTHDFTDSAYTSHEHRQRILALAERIAYELERLVSVAVSLEEQSVSGTLAALESACAGATTAAGELERALVAAARDQARDLASLAEQARKIATDLAHIGNLRRKIASSCGERESERLHNIASQLHEQLDHIIEVCKLLRHIALSETLQVSAKFAEINLRIYGPQVVTAARTLAAHPGSAAARENLDVFVDMWAWLLADAARLAKELLDLTDERPDKQQYSSLPRPGKHGTTSKPLKAVRLDSDEQAKIAKSGLEMKMMSSEMDAETEKWQGADENNDIVKRAKNMSSMAFAMYQFTKGEGRLNTTQDLFTQAEYFAEEANRLYKIVRQFSYQVPAGTAKKELLEHLDRVPTYVQQLQFTVKEPTVGRAATFSKVDNVIQETKHLMNVISKVVTTCFDCANKYKLDFTGLSAGGAGASRTARDDEAGGGGGTDAKPGGSSSDTAM</sequence>
<dbReference type="Gene3D" id="1.20.58.530">
    <property type="match status" value="1"/>
</dbReference>
<dbReference type="GO" id="GO:0016459">
    <property type="term" value="C:myosin complex"/>
    <property type="evidence" value="ECO:0007669"/>
    <property type="project" value="UniProtKB-KW"/>
</dbReference>
<dbReference type="GO" id="GO:0042995">
    <property type="term" value="C:cell projection"/>
    <property type="evidence" value="ECO:0007669"/>
    <property type="project" value="UniProtKB-SubCell"/>
</dbReference>
<name>A0A9P0TKT6_PIEBR</name>
<dbReference type="Proteomes" id="UP001152562">
    <property type="component" value="Unassembled WGS sequence"/>
</dbReference>
<evidence type="ECO:0000256" key="23">
    <source>
        <dbReference type="PROSITE-ProRule" id="PRU10141"/>
    </source>
</evidence>
<dbReference type="Gene3D" id="1.20.120.720">
    <property type="entry name" value="Myosin VI head, motor domain, U50 subdomain"/>
    <property type="match status" value="1"/>
</dbReference>
<dbReference type="GO" id="GO:0004674">
    <property type="term" value="F:protein serine/threonine kinase activity"/>
    <property type="evidence" value="ECO:0007669"/>
    <property type="project" value="UniProtKB-KW"/>
</dbReference>
<feature type="region of interest" description="Disordered" evidence="25">
    <location>
        <begin position="1267"/>
        <end position="1298"/>
    </location>
</feature>
<dbReference type="CDD" id="cd01379">
    <property type="entry name" value="MYSc_Myo3"/>
    <property type="match status" value="1"/>
</dbReference>
<comment type="similarity">
    <text evidence="22">Belongs to the TRAFAC class myosin-kinesin ATPase superfamily. Myosin family.</text>
</comment>
<keyword evidence="14 22" id="KW-0518">Myosin</keyword>
<feature type="coiled-coil region" evidence="24">
    <location>
        <begin position="50"/>
        <end position="77"/>
    </location>
</feature>
<comment type="similarity">
    <text evidence="3">In the C-terminal section; belongs to the TRAFAC class myosin-kinesin ATPase superfamily. Myosin family.</text>
</comment>
<dbReference type="InterPro" id="IPR036083">
    <property type="entry name" value="MYSc_Myo3"/>
</dbReference>
<keyword evidence="11 22" id="KW-0547">Nucleotide-binding</keyword>
<feature type="region of interest" description="Disordered" evidence="25">
    <location>
        <begin position="1371"/>
        <end position="1408"/>
    </location>
</feature>
<dbReference type="CDD" id="cd23767">
    <property type="entry name" value="IQCD"/>
    <property type="match status" value="1"/>
</dbReference>
<evidence type="ECO:0000256" key="5">
    <source>
        <dbReference type="ARBA" id="ARBA00012513"/>
    </source>
</evidence>
<dbReference type="GO" id="GO:0000146">
    <property type="term" value="F:microfilament motor activity"/>
    <property type="evidence" value="ECO:0007669"/>
    <property type="project" value="TreeGrafter"/>
</dbReference>
<protein>
    <recommendedName>
        <fullName evidence="5">non-specific serine/threonine protein kinase</fullName>
        <ecNumber evidence="5">2.7.11.1</ecNumber>
    </recommendedName>
</protein>
<evidence type="ECO:0000256" key="1">
    <source>
        <dbReference type="ARBA" id="ARBA00004245"/>
    </source>
</evidence>
<keyword evidence="15 22" id="KW-0505">Motor protein</keyword>
<evidence type="ECO:0000256" key="18">
    <source>
        <dbReference type="ARBA" id="ARBA00023273"/>
    </source>
</evidence>
<evidence type="ECO:0000256" key="15">
    <source>
        <dbReference type="ARBA" id="ARBA00023175"/>
    </source>
</evidence>
<feature type="binding site" evidence="23">
    <location>
        <position position="55"/>
    </location>
    <ligand>
        <name>ATP</name>
        <dbReference type="ChEBI" id="CHEBI:30616"/>
    </ligand>
</feature>
<feature type="compositionally biased region" description="Polar residues" evidence="25">
    <location>
        <begin position="1285"/>
        <end position="1298"/>
    </location>
</feature>
<dbReference type="InterPro" id="IPR027417">
    <property type="entry name" value="P-loop_NTPase"/>
</dbReference>
<dbReference type="Pfam" id="PF00063">
    <property type="entry name" value="Myosin_head"/>
    <property type="match status" value="1"/>
</dbReference>
<keyword evidence="8" id="KW-0716">Sensory transduction</keyword>
<dbReference type="EC" id="2.7.11.1" evidence="5"/>
<dbReference type="Gene3D" id="1.20.120.230">
    <property type="entry name" value="Alpha-catenin/vinculin-like"/>
    <property type="match status" value="4"/>
</dbReference>
<comment type="catalytic activity">
    <reaction evidence="20">
        <text>L-threonyl-[protein] + ATP = O-phospho-L-threonyl-[protein] + ADP + H(+)</text>
        <dbReference type="Rhea" id="RHEA:46608"/>
        <dbReference type="Rhea" id="RHEA-COMP:11060"/>
        <dbReference type="Rhea" id="RHEA-COMP:11605"/>
        <dbReference type="ChEBI" id="CHEBI:15378"/>
        <dbReference type="ChEBI" id="CHEBI:30013"/>
        <dbReference type="ChEBI" id="CHEBI:30616"/>
        <dbReference type="ChEBI" id="CHEBI:61977"/>
        <dbReference type="ChEBI" id="CHEBI:456216"/>
        <dbReference type="EC" id="2.7.11.1"/>
    </reaction>
</comment>
<dbReference type="PRINTS" id="PR00193">
    <property type="entry name" value="MYOSINHEAVY"/>
</dbReference>
<evidence type="ECO:0000256" key="2">
    <source>
        <dbReference type="ARBA" id="ARBA00004316"/>
    </source>
</evidence>
<keyword evidence="10" id="KW-0677">Repeat</keyword>
<dbReference type="PROSITE" id="PS00107">
    <property type="entry name" value="PROTEIN_KINASE_ATP"/>
    <property type="match status" value="1"/>
</dbReference>
<feature type="binding site" evidence="22">
    <location>
        <begin position="437"/>
        <end position="444"/>
    </location>
    <ligand>
        <name>ATP</name>
        <dbReference type="ChEBI" id="CHEBI:30616"/>
    </ligand>
</feature>
<dbReference type="FunFam" id="1.10.510.10:FF:000421">
    <property type="entry name" value="Serine/threonine-protein kinase PAK 6"/>
    <property type="match status" value="1"/>
</dbReference>
<dbReference type="Gene3D" id="6.20.240.20">
    <property type="match status" value="1"/>
</dbReference>
<feature type="compositionally biased region" description="Pro residues" evidence="25">
    <location>
        <begin position="1179"/>
        <end position="1191"/>
    </location>
</feature>
<keyword evidence="16 22" id="KW-0009">Actin-binding</keyword>
<feature type="region of interest" description="Disordered" evidence="25">
    <location>
        <begin position="1173"/>
        <end position="1202"/>
    </location>
</feature>
<feature type="domain" description="Myosin motor" evidence="27">
    <location>
        <begin position="344"/>
        <end position="1051"/>
    </location>
</feature>
<keyword evidence="13 22" id="KW-0067">ATP-binding</keyword>
<dbReference type="SMART" id="SM00220">
    <property type="entry name" value="S_TKc"/>
    <property type="match status" value="1"/>
</dbReference>
<keyword evidence="29" id="KW-1185">Reference proteome</keyword>
<dbReference type="InterPro" id="IPR036723">
    <property type="entry name" value="Alpha-catenin/vinculin-like_sf"/>
</dbReference>
<dbReference type="GO" id="GO:0005737">
    <property type="term" value="C:cytoplasm"/>
    <property type="evidence" value="ECO:0007669"/>
    <property type="project" value="UniProtKB-ARBA"/>
</dbReference>
<dbReference type="InterPro" id="IPR006077">
    <property type="entry name" value="Vinculin/catenin"/>
</dbReference>
<keyword evidence="24" id="KW-0175">Coiled coil</keyword>
<evidence type="ECO:0000313" key="29">
    <source>
        <dbReference type="Proteomes" id="UP001152562"/>
    </source>
</evidence>
<dbReference type="SUPFAM" id="SSF56112">
    <property type="entry name" value="Protein kinase-like (PK-like)"/>
    <property type="match status" value="1"/>
</dbReference>
<dbReference type="InterPro" id="IPR052409">
    <property type="entry name" value="Myosin-III_kinase_activity"/>
</dbReference>
<comment type="catalytic activity">
    <reaction evidence="21">
        <text>L-seryl-[protein] + ATP = O-phospho-L-seryl-[protein] + ADP + H(+)</text>
        <dbReference type="Rhea" id="RHEA:17989"/>
        <dbReference type="Rhea" id="RHEA-COMP:9863"/>
        <dbReference type="Rhea" id="RHEA-COMP:11604"/>
        <dbReference type="ChEBI" id="CHEBI:15378"/>
        <dbReference type="ChEBI" id="CHEBI:29999"/>
        <dbReference type="ChEBI" id="CHEBI:30616"/>
        <dbReference type="ChEBI" id="CHEBI:83421"/>
        <dbReference type="ChEBI" id="CHEBI:456216"/>
        <dbReference type="EC" id="2.7.11.1"/>
    </reaction>
</comment>
<evidence type="ECO:0000259" key="27">
    <source>
        <dbReference type="PROSITE" id="PS51456"/>
    </source>
</evidence>
<accession>A0A9P0TKT6</accession>
<evidence type="ECO:0000256" key="9">
    <source>
        <dbReference type="ARBA" id="ARBA00022679"/>
    </source>
</evidence>
<evidence type="ECO:0000256" key="24">
    <source>
        <dbReference type="SAM" id="Coils"/>
    </source>
</evidence>
<feature type="region of interest" description="Disordered" evidence="25">
    <location>
        <begin position="1963"/>
        <end position="1984"/>
    </location>
</feature>
<dbReference type="GO" id="GO:0071944">
    <property type="term" value="C:cell periphery"/>
    <property type="evidence" value="ECO:0007669"/>
    <property type="project" value="UniProtKB-ARBA"/>
</dbReference>
<dbReference type="PROSITE" id="PS51456">
    <property type="entry name" value="MYOSIN_MOTOR"/>
    <property type="match status" value="1"/>
</dbReference>
<evidence type="ECO:0000256" key="6">
    <source>
        <dbReference type="ARBA" id="ARBA00022490"/>
    </source>
</evidence>
<evidence type="ECO:0000256" key="16">
    <source>
        <dbReference type="ARBA" id="ARBA00023203"/>
    </source>
</evidence>
<evidence type="ECO:0000256" key="12">
    <source>
        <dbReference type="ARBA" id="ARBA00022777"/>
    </source>
</evidence>
<keyword evidence="19" id="KW-0844">Vision</keyword>
<reference evidence="28" key="1">
    <citation type="submission" date="2022-05" db="EMBL/GenBank/DDBJ databases">
        <authorList>
            <person name="Okamura Y."/>
        </authorList>
    </citation>
    <scope>NUCLEOTIDE SEQUENCE</scope>
</reference>
<comment type="caution">
    <text evidence="28">The sequence shown here is derived from an EMBL/GenBank/DDBJ whole genome shotgun (WGS) entry which is preliminary data.</text>
</comment>
<evidence type="ECO:0000256" key="22">
    <source>
        <dbReference type="PROSITE-ProRule" id="PRU00782"/>
    </source>
</evidence>
<feature type="compositionally biased region" description="Basic and acidic residues" evidence="25">
    <location>
        <begin position="1235"/>
        <end position="1245"/>
    </location>
</feature>
<keyword evidence="17" id="KW-0206">Cytoskeleton</keyword>
<evidence type="ECO:0000259" key="26">
    <source>
        <dbReference type="PROSITE" id="PS50011"/>
    </source>
</evidence>
<feature type="region of interest" description="Disordered" evidence="25">
    <location>
        <begin position="2161"/>
        <end position="2193"/>
    </location>
</feature>
<dbReference type="PANTHER" id="PTHR46256:SF3">
    <property type="entry name" value="MYOSIN MOTOR DOMAIN-CONTAINING PROTEIN"/>
    <property type="match status" value="1"/>
</dbReference>
<dbReference type="PROSITE" id="PS00108">
    <property type="entry name" value="PROTEIN_KINASE_ST"/>
    <property type="match status" value="1"/>
</dbReference>
<dbReference type="InterPro" id="IPR036961">
    <property type="entry name" value="Kinesin_motor_dom_sf"/>
</dbReference>
<dbReference type="GO" id="GO:0051015">
    <property type="term" value="F:actin filament binding"/>
    <property type="evidence" value="ECO:0007669"/>
    <property type="project" value="InterPro"/>
</dbReference>
<dbReference type="Gene3D" id="1.20.5.190">
    <property type="match status" value="1"/>
</dbReference>
<keyword evidence="12" id="KW-0418">Kinase</keyword>
<dbReference type="Gene3D" id="3.40.850.10">
    <property type="entry name" value="Kinesin motor domain"/>
    <property type="match status" value="1"/>
</dbReference>
<proteinExistence type="inferred from homology"/>
<dbReference type="FunFam" id="1.20.58.530:FF:000010">
    <property type="entry name" value="Myosin IIIA"/>
    <property type="match status" value="1"/>
</dbReference>
<evidence type="ECO:0000256" key="8">
    <source>
        <dbReference type="ARBA" id="ARBA00022606"/>
    </source>
</evidence>
<dbReference type="GO" id="GO:0007155">
    <property type="term" value="P:cell adhesion"/>
    <property type="evidence" value="ECO:0007669"/>
    <property type="project" value="InterPro"/>
</dbReference>
<feature type="region of interest" description="Actin-binding" evidence="22">
    <location>
        <begin position="929"/>
        <end position="951"/>
    </location>
</feature>
<dbReference type="Pfam" id="PF00069">
    <property type="entry name" value="Pkinase"/>
    <property type="match status" value="1"/>
</dbReference>
<keyword evidence="7" id="KW-0723">Serine/threonine-protein kinase</keyword>
<keyword evidence="18" id="KW-0966">Cell projection</keyword>
<feature type="region of interest" description="Disordered" evidence="25">
    <location>
        <begin position="1221"/>
        <end position="1247"/>
    </location>
</feature>
<evidence type="ECO:0000313" key="28">
    <source>
        <dbReference type="EMBL" id="CAH4031065.1"/>
    </source>
</evidence>
<evidence type="ECO:0000256" key="4">
    <source>
        <dbReference type="ARBA" id="ARBA00008376"/>
    </source>
</evidence>
<dbReference type="Gene3D" id="1.10.10.820">
    <property type="match status" value="1"/>
</dbReference>
<comment type="subcellular location">
    <subcellularLocation>
        <location evidence="2">Cell projection</location>
    </subcellularLocation>
    <subcellularLocation>
        <location evidence="1">Cytoplasm</location>
        <location evidence="1">Cytoskeleton</location>
    </subcellularLocation>
</comment>
<dbReference type="SMART" id="SM00015">
    <property type="entry name" value="IQ"/>
    <property type="match status" value="3"/>
</dbReference>
<dbReference type="InterPro" id="IPR017441">
    <property type="entry name" value="Protein_kinase_ATP_BS"/>
</dbReference>
<dbReference type="PROSITE" id="PS50011">
    <property type="entry name" value="PROTEIN_KINASE_DOM"/>
    <property type="match status" value="1"/>
</dbReference>
<evidence type="ECO:0000256" key="14">
    <source>
        <dbReference type="ARBA" id="ARBA00023123"/>
    </source>
</evidence>
<dbReference type="PANTHER" id="PTHR46256">
    <property type="entry name" value="AGAP011099-PA"/>
    <property type="match status" value="1"/>
</dbReference>
<dbReference type="InterPro" id="IPR000719">
    <property type="entry name" value="Prot_kinase_dom"/>
</dbReference>
<evidence type="ECO:0000256" key="7">
    <source>
        <dbReference type="ARBA" id="ARBA00022527"/>
    </source>
</evidence>
<dbReference type="PROSITE" id="PS50096">
    <property type="entry name" value="IQ"/>
    <property type="match status" value="3"/>
</dbReference>
<dbReference type="GO" id="GO:0007601">
    <property type="term" value="P:visual perception"/>
    <property type="evidence" value="ECO:0007669"/>
    <property type="project" value="UniProtKB-KW"/>
</dbReference>
<feature type="region of interest" description="Disordered" evidence="25">
    <location>
        <begin position="1312"/>
        <end position="1331"/>
    </location>
</feature>
<evidence type="ECO:0000256" key="21">
    <source>
        <dbReference type="ARBA" id="ARBA00048679"/>
    </source>
</evidence>
<dbReference type="GO" id="GO:0030832">
    <property type="term" value="P:regulation of actin filament length"/>
    <property type="evidence" value="ECO:0007669"/>
    <property type="project" value="TreeGrafter"/>
</dbReference>
<evidence type="ECO:0000256" key="11">
    <source>
        <dbReference type="ARBA" id="ARBA00022741"/>
    </source>
</evidence>
<organism evidence="28 29">
    <name type="scientific">Pieris brassicae</name>
    <name type="common">White butterfly</name>
    <name type="synonym">Large white butterfly</name>
    <dbReference type="NCBI Taxonomy" id="7116"/>
    <lineage>
        <taxon>Eukaryota</taxon>
        <taxon>Metazoa</taxon>
        <taxon>Ecdysozoa</taxon>
        <taxon>Arthropoda</taxon>
        <taxon>Hexapoda</taxon>
        <taxon>Insecta</taxon>
        <taxon>Pterygota</taxon>
        <taxon>Neoptera</taxon>
        <taxon>Endopterygota</taxon>
        <taxon>Lepidoptera</taxon>
        <taxon>Glossata</taxon>
        <taxon>Ditrysia</taxon>
        <taxon>Papilionoidea</taxon>
        <taxon>Pieridae</taxon>
        <taxon>Pierinae</taxon>
        <taxon>Pieris</taxon>
    </lineage>
</organism>
<dbReference type="SMART" id="SM00242">
    <property type="entry name" value="MYSc"/>
    <property type="match status" value="1"/>
</dbReference>
<dbReference type="InterPro" id="IPR008271">
    <property type="entry name" value="Ser/Thr_kinase_AS"/>
</dbReference>
<dbReference type="Pfam" id="PF01044">
    <property type="entry name" value="Vinculin"/>
    <property type="match status" value="2"/>
</dbReference>
<evidence type="ECO:0000256" key="19">
    <source>
        <dbReference type="ARBA" id="ARBA00023305"/>
    </source>
</evidence>
<dbReference type="EMBL" id="CALOZG010000013">
    <property type="protein sequence ID" value="CAH4031065.1"/>
    <property type="molecule type" value="Genomic_DNA"/>
</dbReference>
<evidence type="ECO:0000256" key="20">
    <source>
        <dbReference type="ARBA" id="ARBA00047899"/>
    </source>
</evidence>
<evidence type="ECO:0000256" key="10">
    <source>
        <dbReference type="ARBA" id="ARBA00022737"/>
    </source>
</evidence>
<keyword evidence="6" id="KW-0963">Cytoplasm</keyword>
<dbReference type="InterPro" id="IPR001609">
    <property type="entry name" value="Myosin_head_motor_dom-like"/>
</dbReference>
<dbReference type="SUPFAM" id="SSF52540">
    <property type="entry name" value="P-loop containing nucleoside triphosphate hydrolases"/>
    <property type="match status" value="1"/>
</dbReference>
<evidence type="ECO:0000256" key="25">
    <source>
        <dbReference type="SAM" id="MobiDB-lite"/>
    </source>
</evidence>